<dbReference type="InterPro" id="IPR009668">
    <property type="entry name" value="RNA_pol-assoc_fac_A49-like"/>
</dbReference>
<organism evidence="7 8">
    <name type="scientific">Vicia faba</name>
    <name type="common">Broad bean</name>
    <name type="synonym">Faba vulgaris</name>
    <dbReference type="NCBI Taxonomy" id="3906"/>
    <lineage>
        <taxon>Eukaryota</taxon>
        <taxon>Viridiplantae</taxon>
        <taxon>Streptophyta</taxon>
        <taxon>Embryophyta</taxon>
        <taxon>Tracheophyta</taxon>
        <taxon>Spermatophyta</taxon>
        <taxon>Magnoliopsida</taxon>
        <taxon>eudicotyledons</taxon>
        <taxon>Gunneridae</taxon>
        <taxon>Pentapetalae</taxon>
        <taxon>rosids</taxon>
        <taxon>fabids</taxon>
        <taxon>Fabales</taxon>
        <taxon>Fabaceae</taxon>
        <taxon>Papilionoideae</taxon>
        <taxon>50 kb inversion clade</taxon>
        <taxon>NPAAA clade</taxon>
        <taxon>Hologalegina</taxon>
        <taxon>IRL clade</taxon>
        <taxon>Fabeae</taxon>
        <taxon>Vicia</taxon>
    </lineage>
</organism>
<reference evidence="7 8" key="1">
    <citation type="submission" date="2023-01" db="EMBL/GenBank/DDBJ databases">
        <authorList>
            <person name="Kreplak J."/>
        </authorList>
    </citation>
    <scope>NUCLEOTIDE SEQUENCE [LARGE SCALE GENOMIC DNA]</scope>
</reference>
<dbReference type="Pfam" id="PF06870">
    <property type="entry name" value="RNA_pol_I_A49"/>
    <property type="match status" value="1"/>
</dbReference>
<evidence type="ECO:0000313" key="7">
    <source>
        <dbReference type="EMBL" id="CAI8589909.1"/>
    </source>
</evidence>
<dbReference type="EMBL" id="OX451736">
    <property type="protein sequence ID" value="CAI8589909.1"/>
    <property type="molecule type" value="Genomic_DNA"/>
</dbReference>
<comment type="subcellular location">
    <subcellularLocation>
        <location evidence="1">Nucleus</location>
        <location evidence="1">Nucleolus</location>
    </subcellularLocation>
</comment>
<keyword evidence="8" id="KW-1185">Reference proteome</keyword>
<accession>A0AAV0YXD2</accession>
<keyword evidence="4" id="KW-0804">Transcription</keyword>
<gene>
    <name evidence="7" type="ORF">VFH_I415920</name>
</gene>
<evidence type="ECO:0000256" key="2">
    <source>
        <dbReference type="ARBA" id="ARBA00009430"/>
    </source>
</evidence>
<sequence length="423" mass="48880">MEHSDKKSTKKTKNKKKVDTEPLPEPVHDPVQVKVEVVRPDPEKMPPFVGYFPSGFDAVKQSFGSGGIQVYRNQFMSKRTELVVSPAGSSVEFVGTSYAGEATGQRGMYALGVFDKEAQTLKVVRIGANKIFRLEPRVKGLEYKEPLPSTIPVEEMSQDQWMAKRRLTDATFGTKRHNEINHKFAEIRRDEEPDAKKNLDEKMKNVEVKEIALANTEAHVARHIPPYNTSATTPQEAYVLDKIILSLEWNHLQDIYYLLPKEEEADFSGYPTFIRNRIDKVKKIEDESEKKKLCCILSFINYLVKFKDQHHMDGVSSSKDYKIPYILKNRFSTLFEVSEKRRLPPEKISLLVSYVLVLTLFTDEFHTDYTDISKDLRMTIAPVRQLYEHLGCKFLKEKGIFYATLLMPLTFPSIRNFKRKKRN</sequence>
<keyword evidence="5" id="KW-0539">Nucleus</keyword>
<feature type="region of interest" description="Disordered" evidence="6">
    <location>
        <begin position="1"/>
        <end position="30"/>
    </location>
</feature>
<dbReference type="GO" id="GO:0005730">
    <property type="term" value="C:nucleolus"/>
    <property type="evidence" value="ECO:0007669"/>
    <property type="project" value="UniProtKB-SubCell"/>
</dbReference>
<dbReference type="GO" id="GO:0006351">
    <property type="term" value="P:DNA-templated transcription"/>
    <property type="evidence" value="ECO:0007669"/>
    <property type="project" value="InterPro"/>
</dbReference>
<dbReference type="AlphaFoldDB" id="A0AAV0YXD2"/>
<evidence type="ECO:0000256" key="3">
    <source>
        <dbReference type="ARBA" id="ARBA00022478"/>
    </source>
</evidence>
<evidence type="ECO:0000256" key="1">
    <source>
        <dbReference type="ARBA" id="ARBA00004604"/>
    </source>
</evidence>
<keyword evidence="3" id="KW-0240">DNA-directed RNA polymerase</keyword>
<evidence type="ECO:0000256" key="5">
    <source>
        <dbReference type="ARBA" id="ARBA00023242"/>
    </source>
</evidence>
<dbReference type="GO" id="GO:0003677">
    <property type="term" value="F:DNA binding"/>
    <property type="evidence" value="ECO:0007669"/>
    <property type="project" value="InterPro"/>
</dbReference>
<dbReference type="Proteomes" id="UP001157006">
    <property type="component" value="Chromosome 1L"/>
</dbReference>
<proteinExistence type="inferred from homology"/>
<name>A0AAV0YXD2_VICFA</name>
<evidence type="ECO:0000313" key="8">
    <source>
        <dbReference type="Proteomes" id="UP001157006"/>
    </source>
</evidence>
<dbReference type="GO" id="GO:0000428">
    <property type="term" value="C:DNA-directed RNA polymerase complex"/>
    <property type="evidence" value="ECO:0007669"/>
    <property type="project" value="UniProtKB-KW"/>
</dbReference>
<comment type="similarity">
    <text evidence="2">Belongs to the eukaryotic RPA49/POLR1E RNA polymerase subunit family.</text>
</comment>
<dbReference type="PANTHER" id="PTHR14440">
    <property type="entry name" value="DNA-DIRECTED RNA POLYMERASE I SUBUNIT RPA49"/>
    <property type="match status" value="1"/>
</dbReference>
<protein>
    <submittedName>
        <fullName evidence="7">Uncharacterized protein</fullName>
    </submittedName>
</protein>
<evidence type="ECO:0000256" key="6">
    <source>
        <dbReference type="SAM" id="MobiDB-lite"/>
    </source>
</evidence>
<evidence type="ECO:0000256" key="4">
    <source>
        <dbReference type="ARBA" id="ARBA00023163"/>
    </source>
</evidence>